<keyword evidence="2" id="KW-0695">RNA-directed DNA polymerase</keyword>
<comment type="caution">
    <text evidence="2">The sequence shown here is derived from an EMBL/GenBank/DDBJ whole genome shotgun (WGS) entry which is preliminary data.</text>
</comment>
<proteinExistence type="predicted"/>
<keyword evidence="3" id="KW-1185">Reference proteome</keyword>
<dbReference type="Proteomes" id="UP000887013">
    <property type="component" value="Unassembled WGS sequence"/>
</dbReference>
<name>A0A8X6THF4_NEPPI</name>
<gene>
    <name evidence="2" type="primary">AVEN_182738_1</name>
    <name evidence="2" type="ORF">NPIL_181121</name>
</gene>
<accession>A0A8X6THF4</accession>
<dbReference type="AlphaFoldDB" id="A0A8X6THF4"/>
<protein>
    <submittedName>
        <fullName evidence="2">Reverse transcriptase domain-containing protein</fullName>
    </submittedName>
</protein>
<dbReference type="EMBL" id="BMAW01057428">
    <property type="protein sequence ID" value="GFT11041.1"/>
    <property type="molecule type" value="Genomic_DNA"/>
</dbReference>
<keyword evidence="2" id="KW-0548">Nucleotidyltransferase</keyword>
<evidence type="ECO:0000313" key="3">
    <source>
        <dbReference type="Proteomes" id="UP000887013"/>
    </source>
</evidence>
<feature type="region of interest" description="Disordered" evidence="1">
    <location>
        <begin position="24"/>
        <end position="50"/>
    </location>
</feature>
<keyword evidence="2" id="KW-0808">Transferase</keyword>
<evidence type="ECO:0000256" key="1">
    <source>
        <dbReference type="SAM" id="MobiDB-lite"/>
    </source>
</evidence>
<evidence type="ECO:0000313" key="2">
    <source>
        <dbReference type="EMBL" id="GFT11041.1"/>
    </source>
</evidence>
<reference evidence="2" key="1">
    <citation type="submission" date="2020-08" db="EMBL/GenBank/DDBJ databases">
        <title>Multicomponent nature underlies the extraordinary mechanical properties of spider dragline silk.</title>
        <authorList>
            <person name="Kono N."/>
            <person name="Nakamura H."/>
            <person name="Mori M."/>
            <person name="Yoshida Y."/>
            <person name="Ohtoshi R."/>
            <person name="Malay A.D."/>
            <person name="Moran D.A.P."/>
            <person name="Tomita M."/>
            <person name="Numata K."/>
            <person name="Arakawa K."/>
        </authorList>
    </citation>
    <scope>NUCLEOTIDE SEQUENCE</scope>
</reference>
<organism evidence="2 3">
    <name type="scientific">Nephila pilipes</name>
    <name type="common">Giant wood spider</name>
    <name type="synonym">Nephila maculata</name>
    <dbReference type="NCBI Taxonomy" id="299642"/>
    <lineage>
        <taxon>Eukaryota</taxon>
        <taxon>Metazoa</taxon>
        <taxon>Ecdysozoa</taxon>
        <taxon>Arthropoda</taxon>
        <taxon>Chelicerata</taxon>
        <taxon>Arachnida</taxon>
        <taxon>Araneae</taxon>
        <taxon>Araneomorphae</taxon>
        <taxon>Entelegynae</taxon>
        <taxon>Araneoidea</taxon>
        <taxon>Nephilidae</taxon>
        <taxon>Nephila</taxon>
    </lineage>
</organism>
<sequence>MRIESKKQGLWEFELEIREQAKGSEAVKDENQYTSRKPEHLLRKQHSRADTDEIPPSLRCYVCGKPEVIKARRIIMKKITNDETKYRIDFDASSHSPGHPSLSDVLEIEPNRLPEIMATLLRFRLSKIAITCERSQAFLQVILSDQDRDTL</sequence>
<dbReference type="GO" id="GO:0003964">
    <property type="term" value="F:RNA-directed DNA polymerase activity"/>
    <property type="evidence" value="ECO:0007669"/>
    <property type="project" value="UniProtKB-KW"/>
</dbReference>